<feature type="coiled-coil region" evidence="5">
    <location>
        <begin position="352"/>
        <end position="399"/>
    </location>
</feature>
<dbReference type="InterPro" id="IPR011009">
    <property type="entry name" value="Kinase-like_dom_sf"/>
</dbReference>
<dbReference type="EMBL" id="CP000844">
    <property type="protein sequence ID" value="ABW33278.1"/>
    <property type="molecule type" value="Genomic_DNA"/>
</dbReference>
<dbReference type="GO" id="GO:0004672">
    <property type="term" value="F:protein kinase activity"/>
    <property type="evidence" value="ECO:0007669"/>
    <property type="project" value="InterPro"/>
</dbReference>
<dbReference type="eggNOG" id="COG0515">
    <property type="taxonomic scope" value="Bacteria"/>
</dbReference>
<dbReference type="NCBIfam" id="TIGR02136">
    <property type="entry name" value="ptsS_2"/>
    <property type="match status" value="1"/>
</dbReference>
<evidence type="ECO:0000256" key="4">
    <source>
        <dbReference type="PROSITE-ProRule" id="PRU10141"/>
    </source>
</evidence>
<dbReference type="FunFam" id="3.40.190.10:FF:000055">
    <property type="entry name" value="Phosphate ABC transporter, phosphate-binding protein"/>
    <property type="match status" value="1"/>
</dbReference>
<keyword evidence="7" id="KW-0614">Plasmid</keyword>
<dbReference type="SMART" id="SM00220">
    <property type="entry name" value="S_TKc"/>
    <property type="match status" value="1"/>
</dbReference>
<dbReference type="CDD" id="cd13654">
    <property type="entry name" value="PBP2_phosphate_like_2"/>
    <property type="match status" value="1"/>
</dbReference>
<dbReference type="InterPro" id="IPR024370">
    <property type="entry name" value="PBP_domain"/>
</dbReference>
<dbReference type="InterPro" id="IPR017441">
    <property type="entry name" value="Protein_kinase_ATP_BS"/>
</dbReference>
<organism evidence="7 8">
    <name type="scientific">Acaryochloris marina (strain MBIC 11017)</name>
    <dbReference type="NCBI Taxonomy" id="329726"/>
    <lineage>
        <taxon>Bacteria</taxon>
        <taxon>Bacillati</taxon>
        <taxon>Cyanobacteriota</taxon>
        <taxon>Cyanophyceae</taxon>
        <taxon>Acaryochloridales</taxon>
        <taxon>Acaryochloridaceae</taxon>
        <taxon>Acaryochloris</taxon>
    </lineage>
</organism>
<feature type="domain" description="Protein kinase" evidence="6">
    <location>
        <begin position="36"/>
        <end position="293"/>
    </location>
</feature>
<dbReference type="HOGENOM" id="CLU_369069_0_0_3"/>
<accession>A8ZQJ2</accession>
<dbReference type="PROSITE" id="PS00107">
    <property type="entry name" value="PROTEIN_KINASE_ATP"/>
    <property type="match status" value="1"/>
</dbReference>
<dbReference type="SUPFAM" id="SSF56112">
    <property type="entry name" value="Protein kinase-like (PK-like)"/>
    <property type="match status" value="1"/>
</dbReference>
<keyword evidence="2" id="KW-0813">Transport</keyword>
<dbReference type="InterPro" id="IPR011862">
    <property type="entry name" value="Phos-bd"/>
</dbReference>
<dbReference type="Pfam" id="PF12849">
    <property type="entry name" value="PBP_like_2"/>
    <property type="match status" value="1"/>
</dbReference>
<sequence>MVCCLNPDCEKPLNQDSSKFCQSCGTELIPLLRHRFKIIKPLGRGGFGKTYLAEDADKLNEKCVVKQLVYQAQGSHANKLVVELFMREAEQLQQLWENPQIPSLFAYFEEGGYLYLVQQYVKGQDLLKELKEQGCFDDQKILALLKDLLPVFSAIHSRKVIHRDIKPENIMRRENDGRLILIDFGVSKQLSKSIVSMAGTMVGSLGYAAPEQMESGIAQPNSDLYSLGASCFHLMTGINPWSLWRKQGYGWLAEWRKHLQQPICSELGTVLDKLLQLEVEDRYQSADEVLADLDGAKAQAEAEQLQRYEAEFSNAVQSAYPLEAHVRDGLKQFQQSLGLADAEVDQIEQPILKQAEAKRQERIKQQAEVQRQAQQKQHEKKLKQEADQREEKAAILSTKNLVSQTPRSTRKTLISVGLFGLIVVPLSLYGLSTISRDPDPIPTVSSDLSTTSINLKGSIAIDGSSSVFPISEVIAEEFQSVNKDVKITVGISGTGGGFKKFCSGETEISDASRPIKQREIALCAKNNIEYIELPVAYDVLSVVVHKDNDWADCMTTNELKTAWSKSAQGNISKWNQVNPNYPDVPLTLYGPGTDSGTFDYFNEAITGEEGSRGDFATSEDNNTIVRGVSGDKNAMGYLGYVYYEENKDSLKAVQIDDGDGCIAPSDETISKGTYSPLARPMFIYVSKVAIDRPEVKSFIEFYLNPKNRQLVANVGYIPLSDEIYAKALARFQEGKTGTVFPNGKTNNVELTDVL</sequence>
<proteinExistence type="inferred from homology"/>
<dbReference type="AlphaFoldDB" id="A8ZQJ2"/>
<evidence type="ECO:0000256" key="3">
    <source>
        <dbReference type="ARBA" id="ARBA00022729"/>
    </source>
</evidence>
<gene>
    <name evidence="7" type="ordered locus">AM1_G0098</name>
</gene>
<dbReference type="eggNOG" id="COG0226">
    <property type="taxonomic scope" value="Bacteria"/>
</dbReference>
<geneLocation type="plasmid" evidence="7 8">
    <name>pREB7</name>
</geneLocation>
<dbReference type="PANTHER" id="PTHR30570">
    <property type="entry name" value="PERIPLASMIC PHOSPHATE BINDING COMPONENT OF PHOSPHATE ABC TRANSPORTER"/>
    <property type="match status" value="1"/>
</dbReference>
<dbReference type="Proteomes" id="UP000000268">
    <property type="component" value="Plasmid pREB7"/>
</dbReference>
<feature type="binding site" evidence="4">
    <location>
        <position position="66"/>
    </location>
    <ligand>
        <name>ATP</name>
        <dbReference type="ChEBI" id="CHEBI:30616"/>
    </ligand>
</feature>
<evidence type="ECO:0000313" key="8">
    <source>
        <dbReference type="Proteomes" id="UP000000268"/>
    </source>
</evidence>
<dbReference type="InterPro" id="IPR000719">
    <property type="entry name" value="Prot_kinase_dom"/>
</dbReference>
<keyword evidence="5" id="KW-0175">Coiled coil</keyword>
<dbReference type="Gene3D" id="3.40.190.10">
    <property type="entry name" value="Periplasmic binding protein-like II"/>
    <property type="match status" value="2"/>
</dbReference>
<dbReference type="NCBIfam" id="NF045510">
    <property type="entry name" value="4Cys_prefix_kin"/>
    <property type="match status" value="1"/>
</dbReference>
<dbReference type="InterPro" id="IPR050811">
    <property type="entry name" value="Phosphate_ABC_transporter"/>
</dbReference>
<dbReference type="PROSITE" id="PS50011">
    <property type="entry name" value="PROTEIN_KINASE_DOM"/>
    <property type="match status" value="1"/>
</dbReference>
<evidence type="ECO:0000313" key="7">
    <source>
        <dbReference type="EMBL" id="ABW33278.1"/>
    </source>
</evidence>
<evidence type="ECO:0000256" key="5">
    <source>
        <dbReference type="SAM" id="Coils"/>
    </source>
</evidence>
<keyword evidence="3" id="KW-0732">Signal</keyword>
<dbReference type="Pfam" id="PF00069">
    <property type="entry name" value="Pkinase"/>
    <property type="match status" value="1"/>
</dbReference>
<evidence type="ECO:0000256" key="1">
    <source>
        <dbReference type="ARBA" id="ARBA00008725"/>
    </source>
</evidence>
<dbReference type="GO" id="GO:0005524">
    <property type="term" value="F:ATP binding"/>
    <property type="evidence" value="ECO:0007669"/>
    <property type="project" value="UniProtKB-UniRule"/>
</dbReference>
<dbReference type="eggNOG" id="COG3064">
    <property type="taxonomic scope" value="Bacteria"/>
</dbReference>
<dbReference type="GO" id="GO:0042301">
    <property type="term" value="F:phosphate ion binding"/>
    <property type="evidence" value="ECO:0007669"/>
    <property type="project" value="InterPro"/>
</dbReference>
<keyword evidence="4" id="KW-0547">Nucleotide-binding</keyword>
<evidence type="ECO:0000259" key="6">
    <source>
        <dbReference type="PROSITE" id="PS50011"/>
    </source>
</evidence>
<comment type="similarity">
    <text evidence="1">Belongs to the PstS family.</text>
</comment>
<dbReference type="KEGG" id="amr:AM1_G0098"/>
<dbReference type="CDD" id="cd14014">
    <property type="entry name" value="STKc_PknB_like"/>
    <property type="match status" value="1"/>
</dbReference>
<keyword evidence="8" id="KW-1185">Reference proteome</keyword>
<dbReference type="PANTHER" id="PTHR30570:SF1">
    <property type="entry name" value="PHOSPHATE-BINDING PROTEIN PSTS"/>
    <property type="match status" value="1"/>
</dbReference>
<dbReference type="Gene3D" id="1.10.510.10">
    <property type="entry name" value="Transferase(Phosphotransferase) domain 1"/>
    <property type="match status" value="1"/>
</dbReference>
<dbReference type="SUPFAM" id="SSF53850">
    <property type="entry name" value="Periplasmic binding protein-like II"/>
    <property type="match status" value="1"/>
</dbReference>
<evidence type="ECO:0000256" key="2">
    <source>
        <dbReference type="ARBA" id="ARBA00022448"/>
    </source>
</evidence>
<protein>
    <submittedName>
        <fullName evidence="7">Phosphate transporter binding protein</fullName>
    </submittedName>
</protein>
<keyword evidence="4" id="KW-0067">ATP-binding</keyword>
<name>A8ZQJ2_ACAM1</name>
<dbReference type="RefSeq" id="WP_012168344.1">
    <property type="nucleotide sequence ID" value="NC_009932.1"/>
</dbReference>
<reference evidence="7 8" key="1">
    <citation type="journal article" date="2008" name="Proc. Natl. Acad. Sci. U.S.A.">
        <title>Niche adaptation and genome expansion in the chlorophyll d-producing cyanobacterium Acaryochloris marina.</title>
        <authorList>
            <person name="Swingley W.D."/>
            <person name="Chen M."/>
            <person name="Cheung P.C."/>
            <person name="Conrad A.L."/>
            <person name="Dejesa L.C."/>
            <person name="Hao J."/>
            <person name="Honchak B.M."/>
            <person name="Karbach L.E."/>
            <person name="Kurdoglu A."/>
            <person name="Lahiri S."/>
            <person name="Mastrian S.D."/>
            <person name="Miyashita H."/>
            <person name="Page L."/>
            <person name="Ramakrishna P."/>
            <person name="Satoh S."/>
            <person name="Sattley W.M."/>
            <person name="Shimada Y."/>
            <person name="Taylor H.L."/>
            <person name="Tomo T."/>
            <person name="Tsuchiya T."/>
            <person name="Wang Z.T."/>
            <person name="Raymond J."/>
            <person name="Mimuro M."/>
            <person name="Blankenship R.E."/>
            <person name="Touchman J.W."/>
        </authorList>
    </citation>
    <scope>NUCLEOTIDE SEQUENCE [LARGE SCALE GENOMIC DNA]</scope>
    <source>
        <strain evidence="8">MBIC 11017</strain>
        <plasmid evidence="8">Plasmid pREB7</plasmid>
    </source>
</reference>